<sequence length="158" mass="18702">MFKKLDAFRLFTPYNYSNDNQDIQLENYYNNQSQATMGVFRRDTISISSFTTSNWREKRDLQCDINEWKEKNGFKIYGCSTTELLVNELEQYSRACLHDNMIGFYGILQKDLKSNKYLLVLEYANGGTLYDHLKYNFEKLEWSNKLNLAQQIVKAHMG</sequence>
<dbReference type="SUPFAM" id="SSF56112">
    <property type="entry name" value="Protein kinase-like (PK-like)"/>
    <property type="match status" value="1"/>
</dbReference>
<reference evidence="2 3" key="1">
    <citation type="submission" date="2018-08" db="EMBL/GenBank/DDBJ databases">
        <title>Genome and evolution of the arbuscular mycorrhizal fungus Diversispora epigaea (formerly Glomus versiforme) and its bacterial endosymbionts.</title>
        <authorList>
            <person name="Sun X."/>
            <person name="Fei Z."/>
            <person name="Harrison M."/>
        </authorList>
    </citation>
    <scope>NUCLEOTIDE SEQUENCE [LARGE SCALE GENOMIC DNA]</scope>
    <source>
        <strain evidence="2 3">IT104</strain>
    </source>
</reference>
<feature type="domain" description="Serine-threonine/tyrosine-protein kinase catalytic" evidence="1">
    <location>
        <begin position="83"/>
        <end position="155"/>
    </location>
</feature>
<organism evidence="2 3">
    <name type="scientific">Diversispora epigaea</name>
    <dbReference type="NCBI Taxonomy" id="1348612"/>
    <lineage>
        <taxon>Eukaryota</taxon>
        <taxon>Fungi</taxon>
        <taxon>Fungi incertae sedis</taxon>
        <taxon>Mucoromycota</taxon>
        <taxon>Glomeromycotina</taxon>
        <taxon>Glomeromycetes</taxon>
        <taxon>Diversisporales</taxon>
        <taxon>Diversisporaceae</taxon>
        <taxon>Diversispora</taxon>
    </lineage>
</organism>
<evidence type="ECO:0000259" key="1">
    <source>
        <dbReference type="Pfam" id="PF07714"/>
    </source>
</evidence>
<protein>
    <recommendedName>
        <fullName evidence="1">Serine-threonine/tyrosine-protein kinase catalytic domain-containing protein</fullName>
    </recommendedName>
</protein>
<name>A0A397J7I9_9GLOM</name>
<dbReference type="InterPro" id="IPR011009">
    <property type="entry name" value="Kinase-like_dom_sf"/>
</dbReference>
<dbReference type="GO" id="GO:0004672">
    <property type="term" value="F:protein kinase activity"/>
    <property type="evidence" value="ECO:0007669"/>
    <property type="project" value="InterPro"/>
</dbReference>
<dbReference type="OrthoDB" id="10261027at2759"/>
<dbReference type="EMBL" id="PQFF01000123">
    <property type="protein sequence ID" value="RHZ80740.1"/>
    <property type="molecule type" value="Genomic_DNA"/>
</dbReference>
<dbReference type="Gene3D" id="1.10.510.10">
    <property type="entry name" value="Transferase(Phosphotransferase) domain 1"/>
    <property type="match status" value="1"/>
</dbReference>
<dbReference type="Proteomes" id="UP000266861">
    <property type="component" value="Unassembled WGS sequence"/>
</dbReference>
<evidence type="ECO:0000313" key="3">
    <source>
        <dbReference type="Proteomes" id="UP000266861"/>
    </source>
</evidence>
<comment type="caution">
    <text evidence="2">The sequence shown here is derived from an EMBL/GenBank/DDBJ whole genome shotgun (WGS) entry which is preliminary data.</text>
</comment>
<keyword evidence="3" id="KW-1185">Reference proteome</keyword>
<proteinExistence type="predicted"/>
<dbReference type="AlphaFoldDB" id="A0A397J7I9"/>
<gene>
    <name evidence="2" type="ORF">Glove_132g137</name>
</gene>
<accession>A0A397J7I9</accession>
<dbReference type="Pfam" id="PF07714">
    <property type="entry name" value="PK_Tyr_Ser-Thr"/>
    <property type="match status" value="1"/>
</dbReference>
<dbReference type="InterPro" id="IPR001245">
    <property type="entry name" value="Ser-Thr/Tyr_kinase_cat_dom"/>
</dbReference>
<evidence type="ECO:0000313" key="2">
    <source>
        <dbReference type="EMBL" id="RHZ80740.1"/>
    </source>
</evidence>